<keyword evidence="8" id="KW-1133">Transmembrane helix</keyword>
<reference evidence="10 11" key="1">
    <citation type="submission" date="2016-11" db="EMBL/GenBank/DDBJ databases">
        <authorList>
            <person name="Jaros S."/>
            <person name="Januszkiewicz K."/>
            <person name="Wedrychowicz H."/>
        </authorList>
    </citation>
    <scope>NUCLEOTIDE SEQUENCE [LARGE SCALE GENOMIC DNA]</scope>
    <source>
        <strain evidence="10 11">DSM 21986</strain>
    </source>
</reference>
<dbReference type="SUPFAM" id="SSF49464">
    <property type="entry name" value="Carboxypeptidase regulatory domain-like"/>
    <property type="match status" value="1"/>
</dbReference>
<evidence type="ECO:0000256" key="6">
    <source>
        <dbReference type="ARBA" id="ARBA00023237"/>
    </source>
</evidence>
<dbReference type="GO" id="GO:0009279">
    <property type="term" value="C:cell outer membrane"/>
    <property type="evidence" value="ECO:0007669"/>
    <property type="project" value="UniProtKB-SubCell"/>
</dbReference>
<dbReference type="AlphaFoldDB" id="A0A1M5GT04"/>
<feature type="transmembrane region" description="Helical" evidence="8">
    <location>
        <begin position="12"/>
        <end position="31"/>
    </location>
</feature>
<proteinExistence type="inferred from homology"/>
<dbReference type="NCBIfam" id="TIGR04056">
    <property type="entry name" value="OMP_RagA_SusC"/>
    <property type="match status" value="1"/>
</dbReference>
<keyword evidence="2 7" id="KW-0813">Transport</keyword>
<evidence type="ECO:0000259" key="9">
    <source>
        <dbReference type="Pfam" id="PF07715"/>
    </source>
</evidence>
<gene>
    <name evidence="10" type="ORF">SAMN05443144_11822</name>
</gene>
<evidence type="ECO:0000313" key="11">
    <source>
        <dbReference type="Proteomes" id="UP000184041"/>
    </source>
</evidence>
<comment type="similarity">
    <text evidence="7">Belongs to the TonB-dependent receptor family.</text>
</comment>
<keyword evidence="3 7" id="KW-1134">Transmembrane beta strand</keyword>
<dbReference type="Proteomes" id="UP000184041">
    <property type="component" value="Unassembled WGS sequence"/>
</dbReference>
<dbReference type="Gene3D" id="2.60.40.1120">
    <property type="entry name" value="Carboxypeptidase-like, regulatory domain"/>
    <property type="match status" value="1"/>
</dbReference>
<evidence type="ECO:0000256" key="7">
    <source>
        <dbReference type="PROSITE-ProRule" id="PRU01360"/>
    </source>
</evidence>
<dbReference type="InterPro" id="IPR012910">
    <property type="entry name" value="Plug_dom"/>
</dbReference>
<keyword evidence="5 7" id="KW-0472">Membrane</keyword>
<dbReference type="InterPro" id="IPR008969">
    <property type="entry name" value="CarboxyPept-like_regulatory"/>
</dbReference>
<evidence type="ECO:0000256" key="1">
    <source>
        <dbReference type="ARBA" id="ARBA00004571"/>
    </source>
</evidence>
<dbReference type="EMBL" id="FQUS01000018">
    <property type="protein sequence ID" value="SHG06748.1"/>
    <property type="molecule type" value="Genomic_DNA"/>
</dbReference>
<keyword evidence="4 7" id="KW-0812">Transmembrane</keyword>
<organism evidence="10 11">
    <name type="scientific">Fodinibius roseus</name>
    <dbReference type="NCBI Taxonomy" id="1194090"/>
    <lineage>
        <taxon>Bacteria</taxon>
        <taxon>Pseudomonadati</taxon>
        <taxon>Balneolota</taxon>
        <taxon>Balneolia</taxon>
        <taxon>Balneolales</taxon>
        <taxon>Balneolaceae</taxon>
        <taxon>Fodinibius</taxon>
    </lineage>
</organism>
<dbReference type="InterPro" id="IPR023996">
    <property type="entry name" value="TonB-dep_OMP_SusC/RagA"/>
</dbReference>
<evidence type="ECO:0000256" key="4">
    <source>
        <dbReference type="ARBA" id="ARBA00022692"/>
    </source>
</evidence>
<dbReference type="Gene3D" id="2.170.130.10">
    <property type="entry name" value="TonB-dependent receptor, plug domain"/>
    <property type="match status" value="1"/>
</dbReference>
<keyword evidence="6 7" id="KW-0998">Cell outer membrane</keyword>
<evidence type="ECO:0000256" key="8">
    <source>
        <dbReference type="SAM" id="Phobius"/>
    </source>
</evidence>
<dbReference type="STRING" id="1194090.SAMN05443144_11822"/>
<accession>A0A1M5GT04</accession>
<evidence type="ECO:0000256" key="2">
    <source>
        <dbReference type="ARBA" id="ARBA00022448"/>
    </source>
</evidence>
<protein>
    <submittedName>
        <fullName evidence="10">TonB-linked outer membrane protein, SusC/RagA family</fullName>
    </submittedName>
</protein>
<dbReference type="Pfam" id="PF07715">
    <property type="entry name" value="Plug"/>
    <property type="match status" value="1"/>
</dbReference>
<dbReference type="Pfam" id="PF13715">
    <property type="entry name" value="CarbopepD_reg_2"/>
    <property type="match status" value="1"/>
</dbReference>
<dbReference type="PROSITE" id="PS52016">
    <property type="entry name" value="TONB_DEPENDENT_REC_3"/>
    <property type="match status" value="1"/>
</dbReference>
<comment type="subcellular location">
    <subcellularLocation>
        <location evidence="1 7">Cell outer membrane</location>
        <topology evidence="1 7">Multi-pass membrane protein</topology>
    </subcellularLocation>
</comment>
<evidence type="ECO:0000313" key="10">
    <source>
        <dbReference type="EMBL" id="SHG06748.1"/>
    </source>
</evidence>
<feature type="domain" description="TonB-dependent receptor plug" evidence="9">
    <location>
        <begin position="223"/>
        <end position="331"/>
    </location>
</feature>
<name>A0A1M5GT04_9BACT</name>
<dbReference type="InterPro" id="IPR036942">
    <property type="entry name" value="Beta-barrel_TonB_sf"/>
</dbReference>
<dbReference type="InterPro" id="IPR037066">
    <property type="entry name" value="Plug_dom_sf"/>
</dbReference>
<evidence type="ECO:0000256" key="3">
    <source>
        <dbReference type="ARBA" id="ARBA00022452"/>
    </source>
</evidence>
<dbReference type="SUPFAM" id="SSF56935">
    <property type="entry name" value="Porins"/>
    <property type="match status" value="1"/>
</dbReference>
<sequence>MEGILIMKNNTIGIILLMICFVPVSLMGGQIKKDLAQNNLQMLVDGDKMQVPLEESLDKIEEKFDVNILFRPHQVRGKYVSKRNAFSDSLALELEALLGPLNMTFERVNSKNFIIYDKIEPVLEEAVQEVVTGEITDAESGETLPGVNVLVKGTKAGTSTDSDGTFELTVESLQDTLVFSFVGYQTQEVPIDGQVKIDITMEPQAVTGEEVVVTAFGIERERRQIEYSTQAVDGEDIESVGNSNVVNSLQGKVSGLNVKLTSGEPGASHRITIRSSNSLLGDNEPLYIVDGVPVTGGTRITDLNPSDIKSVNVLKGPGGAALYGLRASQGVIVIETKKGNGTQEPSITFKMNHNFDRISKMPEVQKTYMQGSGGEFDPYSSIAWGPRISDMGTYINQLGEEEVAAAYDNPRDFFQTGGTQNLNLSFSDGFGKGNYIISVGRTAQNGIIPSSGMERNDIRVAGSYDLFDNFNISPSLKYIRNHTYGVPRGPSSDYWGPINAPSSYNLKDKPIHEPGNPYKQINFRGQHDNIYWMIENNSKSNRTARVLGNLNLSYSPIDWLNINYIFGIDNYVNNNKTIFEKGSGPGRTDPPSGGQVINSIGERREINSNFHININKDLSQDLNLSLMFGNEIYDMRENGSSVNGTTLEIGGFHNISNTTEQTTNEYENQQRIVGFFGELVFSWKDAFYLNATGRNDIVSNMPSGNRSFFYPSLGTSIVFTDILSISEEILTYGKLRASIAEVGQPGPLHATEIVLNSGGAVGGFTWPYAGYNAFTQSSAINSSNLETENTQTFEIGTELRFLNNRIGLDYTYYVSNTDGQIYRVPIPLSTGFSSELRNAGKINSKGHEITLNLKPIQSSDFLWDFTTNFSTFSNKVVSLAEGINQLELGSSWRSVIVAETGKEFPQLRGTAFARDPDSGEIVVDNDTGIPLRTPEQVLLGSINPDFEMSFISDFTYKDITFSAQVDWRYGGLLNSTYNRLTRLYGTLVTTVDRESDYTIPGMKGYYEGGELMVEGENDIVIQKDQSYHTALFNIDEADVYEATFVKLREIKLSYQLKNEWLQNFSVESASIYIMGRNIWQSDKVPQFDPEMYNATEGSEYLAYPQIKSAGVGVSINF</sequence>
<evidence type="ECO:0000256" key="5">
    <source>
        <dbReference type="ARBA" id="ARBA00023136"/>
    </source>
</evidence>
<keyword evidence="11" id="KW-1185">Reference proteome</keyword>
<dbReference type="InterPro" id="IPR039426">
    <property type="entry name" value="TonB-dep_rcpt-like"/>
</dbReference>
<dbReference type="Gene3D" id="2.40.170.20">
    <property type="entry name" value="TonB-dependent receptor, beta-barrel domain"/>
    <property type="match status" value="1"/>
</dbReference>